<evidence type="ECO:0000313" key="1">
    <source>
        <dbReference type="EMBL" id="KRM43744.1"/>
    </source>
</evidence>
<proteinExistence type="predicted"/>
<organism evidence="1 2">
    <name type="scientific">Lentilactobacillus parafarraginis DSM 18390 = JCM 14109</name>
    <dbReference type="NCBI Taxonomy" id="1423786"/>
    <lineage>
        <taxon>Bacteria</taxon>
        <taxon>Bacillati</taxon>
        <taxon>Bacillota</taxon>
        <taxon>Bacilli</taxon>
        <taxon>Lactobacillales</taxon>
        <taxon>Lactobacillaceae</taxon>
        <taxon>Lentilactobacillus</taxon>
    </lineage>
</organism>
<accession>A0A0R1YMP2</accession>
<dbReference type="PATRIC" id="fig|1423786.4.peg.1417"/>
<gene>
    <name evidence="1" type="ORF">FD47_GL001320</name>
</gene>
<dbReference type="RefSeq" id="WP_056980448.1">
    <property type="nucleotide sequence ID" value="NZ_AZFZ01000029.1"/>
</dbReference>
<protein>
    <submittedName>
        <fullName evidence="1">Uncharacterized protein</fullName>
    </submittedName>
</protein>
<comment type="caution">
    <text evidence="1">The sequence shown here is derived from an EMBL/GenBank/DDBJ whole genome shotgun (WGS) entry which is preliminary data.</text>
</comment>
<dbReference type="Proteomes" id="UP000051010">
    <property type="component" value="Unassembled WGS sequence"/>
</dbReference>
<reference evidence="1 2" key="1">
    <citation type="journal article" date="2015" name="Genome Announc.">
        <title>Expanding the biotechnology potential of lactobacilli through comparative genomics of 213 strains and associated genera.</title>
        <authorList>
            <person name="Sun Z."/>
            <person name="Harris H.M."/>
            <person name="McCann A."/>
            <person name="Guo C."/>
            <person name="Argimon S."/>
            <person name="Zhang W."/>
            <person name="Yang X."/>
            <person name="Jeffery I.B."/>
            <person name="Cooney J.C."/>
            <person name="Kagawa T.F."/>
            <person name="Liu W."/>
            <person name="Song Y."/>
            <person name="Salvetti E."/>
            <person name="Wrobel A."/>
            <person name="Rasinkangas P."/>
            <person name="Parkhill J."/>
            <person name="Rea M.C."/>
            <person name="O'Sullivan O."/>
            <person name="Ritari J."/>
            <person name="Douillard F.P."/>
            <person name="Paul Ross R."/>
            <person name="Yang R."/>
            <person name="Briner A.E."/>
            <person name="Felis G.E."/>
            <person name="de Vos W.M."/>
            <person name="Barrangou R."/>
            <person name="Klaenhammer T.R."/>
            <person name="Caufield P.W."/>
            <person name="Cui Y."/>
            <person name="Zhang H."/>
            <person name="O'Toole P.W."/>
        </authorList>
    </citation>
    <scope>NUCLEOTIDE SEQUENCE [LARGE SCALE GENOMIC DNA]</scope>
    <source>
        <strain evidence="1 2">DSM 18390</strain>
    </source>
</reference>
<sequence>MQDRFDELMDDLFERFDFVHSDIRLADLLDLGLFLARRYGAMPPYPFPMVYSTIQSRLSLQLIEDLIWADHWTLAQLETFLLRAEQLYITKIADWQQLAGPHAQRLAELVTDAKLRYLPLATVDLAADLDFKSNADEKFYGVEQVTWYQNTDAIQEFDERVALPGNVAIITALKDQLHEYSPQGTLVLSNQRLVHHYRDANGELVIKQLQVSKLSVVKIYQDAVLIWMDQLPLLLKTANPNELGTLILRLMNATETDSFVTNGLTIDHDQIVLAKPAANEIFHQAKDQLTTFAGTQFELTFQTHQQVVDLSLLLANDHLAARVRQLLAAKDVVKWRDTISTPLLKIIFRLLFIGYDVNLEVIDPFAADGATILLEMLAGNLTVNLGVGLQRPISQFNNDQLIMNTEAGLIDRRSLKYLAT</sequence>
<dbReference type="AlphaFoldDB" id="A0A0R1YMP2"/>
<dbReference type="EMBL" id="AZFZ01000029">
    <property type="protein sequence ID" value="KRM43744.1"/>
    <property type="molecule type" value="Genomic_DNA"/>
</dbReference>
<name>A0A0R1YMP2_9LACO</name>
<evidence type="ECO:0000313" key="2">
    <source>
        <dbReference type="Proteomes" id="UP000051010"/>
    </source>
</evidence>